<accession>H2BR19</accession>
<dbReference type="GO" id="GO:0019243">
    <property type="term" value="P:methylglyoxal catabolic process to D-lactate via S-lactoyl-glutathione"/>
    <property type="evidence" value="ECO:0007669"/>
    <property type="project" value="TreeGrafter"/>
</dbReference>
<dbReference type="PANTHER" id="PTHR48094">
    <property type="entry name" value="PROTEIN/NUCLEIC ACID DEGLYCASE DJ-1-RELATED"/>
    <property type="match status" value="1"/>
</dbReference>
<dbReference type="EMBL" id="JH594605">
    <property type="protein sequence ID" value="EHQ04338.1"/>
    <property type="molecule type" value="Genomic_DNA"/>
</dbReference>
<dbReference type="InterPro" id="IPR050325">
    <property type="entry name" value="Prot/Nucl_acid_deglycase"/>
</dbReference>
<reference evidence="6" key="1">
    <citation type="journal article" date="2012" name="Stand. Genomic Sci.">
        <title>Genome sequence of the Antarctic rhodopsins-containing flavobacterium Gillisia limnaea type strain (R-8282(T)).</title>
        <authorList>
            <person name="Riedel T."/>
            <person name="Held B."/>
            <person name="Nolan M."/>
            <person name="Lucas S."/>
            <person name="Lapidus A."/>
            <person name="Tice H."/>
            <person name="Del Rio T.G."/>
            <person name="Cheng J.F."/>
            <person name="Han C."/>
            <person name="Tapia R."/>
            <person name="Goodwin L.A."/>
            <person name="Pitluck S."/>
            <person name="Liolios K."/>
            <person name="Mavromatis K."/>
            <person name="Pagani I."/>
            <person name="Ivanova N."/>
            <person name="Mikhailova N."/>
            <person name="Pati A."/>
            <person name="Chen A."/>
            <person name="Palaniappan K."/>
            <person name="Land M."/>
            <person name="Rohde M."/>
            <person name="Tindall B.J."/>
            <person name="Detter J.C."/>
            <person name="Goker M."/>
            <person name="Bristow J."/>
            <person name="Eisen J.A."/>
            <person name="Markowitz V."/>
            <person name="Hugenholtz P."/>
            <person name="Kyrpides N.C."/>
            <person name="Klenk H.P."/>
            <person name="Woyke T."/>
        </authorList>
    </citation>
    <scope>NUCLEOTIDE SEQUENCE [LARGE SCALE GENOMIC DNA]</scope>
    <source>
        <strain evidence="6">DSM 15749 / LMG 21470 / R-8282</strain>
    </source>
</reference>
<dbReference type="InterPro" id="IPR029062">
    <property type="entry name" value="Class_I_gatase-like"/>
</dbReference>
<dbReference type="Pfam" id="PF01965">
    <property type="entry name" value="DJ-1_PfpI"/>
    <property type="match status" value="1"/>
</dbReference>
<protein>
    <submittedName>
        <fullName evidence="5">ThiJ/PfpI domain-containing protein</fullName>
    </submittedName>
</protein>
<organism evidence="5 6">
    <name type="scientific">Gillisia limnaea (strain DSM 15749 / LMG 21470 / R-8282)</name>
    <dbReference type="NCBI Taxonomy" id="865937"/>
    <lineage>
        <taxon>Bacteria</taxon>
        <taxon>Pseudomonadati</taxon>
        <taxon>Bacteroidota</taxon>
        <taxon>Flavobacteriia</taxon>
        <taxon>Flavobacteriales</taxon>
        <taxon>Flavobacteriaceae</taxon>
        <taxon>Gillisia</taxon>
    </lineage>
</organism>
<dbReference type="RefSeq" id="WP_006987230.1">
    <property type="nucleotide sequence ID" value="NZ_JH594605.1"/>
</dbReference>
<evidence type="ECO:0000313" key="5">
    <source>
        <dbReference type="EMBL" id="EHQ04338.1"/>
    </source>
</evidence>
<dbReference type="Proteomes" id="UP000003844">
    <property type="component" value="Unassembled WGS sequence"/>
</dbReference>
<dbReference type="Gene3D" id="3.40.50.880">
    <property type="match status" value="1"/>
</dbReference>
<keyword evidence="6" id="KW-1185">Reference proteome</keyword>
<keyword evidence="2" id="KW-0456">Lyase</keyword>
<dbReference type="GO" id="GO:0005737">
    <property type="term" value="C:cytoplasm"/>
    <property type="evidence" value="ECO:0007669"/>
    <property type="project" value="TreeGrafter"/>
</dbReference>
<evidence type="ECO:0000256" key="3">
    <source>
        <dbReference type="ARBA" id="ARBA00038493"/>
    </source>
</evidence>
<dbReference type="STRING" id="865937.Gilli_0184"/>
<evidence type="ECO:0000256" key="2">
    <source>
        <dbReference type="ARBA" id="ARBA00023239"/>
    </source>
</evidence>
<dbReference type="eggNOG" id="COG0693">
    <property type="taxonomic scope" value="Bacteria"/>
</dbReference>
<dbReference type="GO" id="GO:0019172">
    <property type="term" value="F:glyoxalase III activity"/>
    <property type="evidence" value="ECO:0007669"/>
    <property type="project" value="TreeGrafter"/>
</dbReference>
<feature type="domain" description="DJ-1/PfpI" evidence="4">
    <location>
        <begin position="29"/>
        <end position="216"/>
    </location>
</feature>
<dbReference type="AlphaFoldDB" id="H2BR19"/>
<name>H2BR19_GILLR</name>
<evidence type="ECO:0000259" key="4">
    <source>
        <dbReference type="Pfam" id="PF01965"/>
    </source>
</evidence>
<comment type="similarity">
    <text evidence="3">Belongs to the peptidase C56 family. HSP31-like subfamily.</text>
</comment>
<gene>
    <name evidence="5" type="ORF">Gilli_0184</name>
</gene>
<dbReference type="InterPro" id="IPR002818">
    <property type="entry name" value="DJ-1/PfpI"/>
</dbReference>
<dbReference type="CDD" id="cd03141">
    <property type="entry name" value="GATase1_Hsp31_like"/>
    <property type="match status" value="1"/>
</dbReference>
<keyword evidence="1" id="KW-0346">Stress response</keyword>
<dbReference type="PANTHER" id="PTHR48094:SF11">
    <property type="entry name" value="GLUTATHIONE-INDEPENDENT GLYOXALASE HSP31-RELATED"/>
    <property type="match status" value="1"/>
</dbReference>
<dbReference type="HOGENOM" id="CLU_070319_2_0_10"/>
<sequence length="231" mass="25138">MTSKKILMILTSHEDLVNTNSKTGLWIGEFTDPYYEFLDNGHQITLTSPKGGQPPIDPMSEMTENITSSNRRYQDDATAQNALNTTLLLEGISSPEFDAAFFPGGHGPMFDLASNDLSGKLILDFLSNGKPVACVCHGPAALIKAAELDSSILKGKRVTGFSNSEEKLAFRSNNIPYTLEDRLKELGADYRTGTVPFISHTEVDGLLITGQNPLSAGPTAKALLNFWKKNN</sequence>
<evidence type="ECO:0000256" key="1">
    <source>
        <dbReference type="ARBA" id="ARBA00023016"/>
    </source>
</evidence>
<proteinExistence type="inferred from homology"/>
<dbReference type="SUPFAM" id="SSF52317">
    <property type="entry name" value="Class I glutamine amidotransferase-like"/>
    <property type="match status" value="1"/>
</dbReference>
<evidence type="ECO:0000313" key="6">
    <source>
        <dbReference type="Proteomes" id="UP000003844"/>
    </source>
</evidence>